<evidence type="ECO:0000313" key="2">
    <source>
        <dbReference type="Proteomes" id="UP000032900"/>
    </source>
</evidence>
<name>A0A0E9LYG6_9BACT</name>
<proteinExistence type="predicted"/>
<evidence type="ECO:0008006" key="3">
    <source>
        <dbReference type="Google" id="ProtNLM"/>
    </source>
</evidence>
<dbReference type="STRING" id="1236989.JCM15548_12124"/>
<organism evidence="1 2">
    <name type="scientific">Geofilum rubicundum JCM 15548</name>
    <dbReference type="NCBI Taxonomy" id="1236989"/>
    <lineage>
        <taxon>Bacteria</taxon>
        <taxon>Pseudomonadati</taxon>
        <taxon>Bacteroidota</taxon>
        <taxon>Bacteroidia</taxon>
        <taxon>Marinilabiliales</taxon>
        <taxon>Marinilabiliaceae</taxon>
        <taxon>Geofilum</taxon>
    </lineage>
</organism>
<gene>
    <name evidence="1" type="ORF">JCM15548_12124</name>
</gene>
<accession>A0A0E9LYG6</accession>
<sequence>MFIAQKIHELLGNFSSVGRGPEFESPIIFEHIDLFNSHLNIYDGSLGLMTRVDLAHSIKENRYIYSSTPINDTLKENRPIRVFFETANLNCVELEGSWFSLYNKENHSFTDIEFPKLDFPLPDENMNYYLFNPEICYNAALGKFAVSSYSVGYLSFFDTTGTHLNTISYDPDYMEDLESFLLHKSGTPKIYIGNMHADDKHIFALNASEVDGETMEKVELLIFDWDGVPVKKLLLDRAIGAVAFDHENKRMYGYAPYEEELVLYEYDMTTWGL</sequence>
<reference evidence="1 2" key="1">
    <citation type="journal article" date="2015" name="Microbes Environ.">
        <title>Distribution and evolution of nitrogen fixation genes in the phylum bacteroidetes.</title>
        <authorList>
            <person name="Inoue J."/>
            <person name="Oshima K."/>
            <person name="Suda W."/>
            <person name="Sakamoto M."/>
            <person name="Iino T."/>
            <person name="Noda S."/>
            <person name="Hongoh Y."/>
            <person name="Hattori M."/>
            <person name="Ohkuma M."/>
        </authorList>
    </citation>
    <scope>NUCLEOTIDE SEQUENCE [LARGE SCALE GENOMIC DNA]</scope>
    <source>
        <strain evidence="1">JCM 15548</strain>
    </source>
</reference>
<dbReference type="EMBL" id="BAZW01000015">
    <property type="protein sequence ID" value="GAO29890.1"/>
    <property type="molecule type" value="Genomic_DNA"/>
</dbReference>
<evidence type="ECO:0000313" key="1">
    <source>
        <dbReference type="EMBL" id="GAO29890.1"/>
    </source>
</evidence>
<comment type="caution">
    <text evidence="1">The sequence shown here is derived from an EMBL/GenBank/DDBJ whole genome shotgun (WGS) entry which is preliminary data.</text>
</comment>
<dbReference type="Proteomes" id="UP000032900">
    <property type="component" value="Unassembled WGS sequence"/>
</dbReference>
<keyword evidence="2" id="KW-1185">Reference proteome</keyword>
<dbReference type="AlphaFoldDB" id="A0A0E9LYG6"/>
<protein>
    <recommendedName>
        <fullName evidence="3">TolB-like 6-blade propeller-like</fullName>
    </recommendedName>
</protein>